<comment type="similarity">
    <text evidence="3">Belongs to the ArsC family.</text>
</comment>
<protein>
    <submittedName>
        <fullName evidence="4">Spx/MgsR family RNA polymerase-binding regulatory protein</fullName>
    </submittedName>
</protein>
<keyword evidence="5" id="KW-1185">Reference proteome</keyword>
<name>A0ABS0LQ13_9LACT</name>
<evidence type="ECO:0000313" key="4">
    <source>
        <dbReference type="EMBL" id="MBG9986094.1"/>
    </source>
</evidence>
<reference evidence="4 5" key="1">
    <citation type="submission" date="2020-07" db="EMBL/GenBank/DDBJ databases">
        <title>Facklamia lactis sp. nov., isolated from raw milk.</title>
        <authorList>
            <person name="Doll E.V."/>
            <person name="Huptas C."/>
            <person name="Staib L."/>
            <person name="Wenning M."/>
            <person name="Scherer S."/>
        </authorList>
    </citation>
    <scope>NUCLEOTIDE SEQUENCE [LARGE SCALE GENOMIC DNA]</scope>
    <source>
        <strain evidence="4 5">DSM 111018</strain>
    </source>
</reference>
<dbReference type="Gene3D" id="3.40.30.10">
    <property type="entry name" value="Glutaredoxin"/>
    <property type="match status" value="1"/>
</dbReference>
<dbReference type="InterPro" id="IPR036249">
    <property type="entry name" value="Thioredoxin-like_sf"/>
</dbReference>
<accession>A0ABS0LQ13</accession>
<evidence type="ECO:0000256" key="3">
    <source>
        <dbReference type="PROSITE-ProRule" id="PRU01282"/>
    </source>
</evidence>
<dbReference type="SUPFAM" id="SSF52833">
    <property type="entry name" value="Thioredoxin-like"/>
    <property type="match status" value="1"/>
</dbReference>
<evidence type="ECO:0000313" key="5">
    <source>
        <dbReference type="Proteomes" id="UP000721415"/>
    </source>
</evidence>
<proteinExistence type="inferred from homology"/>
<gene>
    <name evidence="4" type="ORF">HZY91_04205</name>
</gene>
<dbReference type="NCBIfam" id="TIGR01617">
    <property type="entry name" value="arsC_related"/>
    <property type="match status" value="1"/>
</dbReference>
<organism evidence="4 5">
    <name type="scientific">Facklamia lactis</name>
    <dbReference type="NCBI Taxonomy" id="2749967"/>
    <lineage>
        <taxon>Bacteria</taxon>
        <taxon>Bacillati</taxon>
        <taxon>Bacillota</taxon>
        <taxon>Bacilli</taxon>
        <taxon>Lactobacillales</taxon>
        <taxon>Aerococcaceae</taxon>
        <taxon>Facklamia</taxon>
    </lineage>
</organism>
<keyword evidence="2" id="KW-0676">Redox-active center</keyword>
<evidence type="ECO:0000256" key="2">
    <source>
        <dbReference type="ARBA" id="ARBA00023284"/>
    </source>
</evidence>
<dbReference type="EMBL" id="JACBXQ010000002">
    <property type="protein sequence ID" value="MBG9986094.1"/>
    <property type="molecule type" value="Genomic_DNA"/>
</dbReference>
<dbReference type="PANTHER" id="PTHR30041:SF8">
    <property type="entry name" value="PROTEIN YFFB"/>
    <property type="match status" value="1"/>
</dbReference>
<dbReference type="InterPro" id="IPR006660">
    <property type="entry name" value="Arsenate_reductase-like"/>
</dbReference>
<dbReference type="InterPro" id="IPR006504">
    <property type="entry name" value="Tscrpt_reg_Spx/MgsR"/>
</dbReference>
<comment type="caution">
    <text evidence="4">The sequence shown here is derived from an EMBL/GenBank/DDBJ whole genome shotgun (WGS) entry which is preliminary data.</text>
</comment>
<dbReference type="PROSITE" id="PS51353">
    <property type="entry name" value="ARSC"/>
    <property type="match status" value="1"/>
</dbReference>
<evidence type="ECO:0000256" key="1">
    <source>
        <dbReference type="ARBA" id="ARBA00023157"/>
    </source>
</evidence>
<sequence length="119" mass="13638">MKLKVYGLKQCSTTQKVIKALQNKGYLFDEIIDIREHPPTIEEISQALSLYPDNRRKIMNTSGALYRELGLKETIDQLSESEIMDLLAENGMLIKRPFITNGEKVSVGSRPEELNRTWP</sequence>
<keyword evidence="1" id="KW-1015">Disulfide bond</keyword>
<dbReference type="Pfam" id="PF03960">
    <property type="entry name" value="ArsC"/>
    <property type="match status" value="1"/>
</dbReference>
<dbReference type="PANTHER" id="PTHR30041">
    <property type="entry name" value="ARSENATE REDUCTASE"/>
    <property type="match status" value="1"/>
</dbReference>
<dbReference type="Proteomes" id="UP000721415">
    <property type="component" value="Unassembled WGS sequence"/>
</dbReference>